<dbReference type="AlphaFoldDB" id="A0AAE0VL65"/>
<evidence type="ECO:0000313" key="3">
    <source>
        <dbReference type="EMBL" id="KAK3581701.1"/>
    </source>
</evidence>
<evidence type="ECO:0000256" key="1">
    <source>
        <dbReference type="ARBA" id="ARBA00009024"/>
    </source>
</evidence>
<keyword evidence="2" id="KW-0472">Membrane</keyword>
<accession>A0AAE0VL65</accession>
<keyword evidence="2" id="KW-0812">Transmembrane</keyword>
<dbReference type="EMBL" id="JAEAOA010000071">
    <property type="protein sequence ID" value="KAK3581701.1"/>
    <property type="molecule type" value="Genomic_DNA"/>
</dbReference>
<reference evidence="3" key="1">
    <citation type="journal article" date="2021" name="Genome Biol. Evol.">
        <title>A High-Quality Reference Genome for a Parasitic Bivalve with Doubly Uniparental Inheritance (Bivalvia: Unionida).</title>
        <authorList>
            <person name="Smith C.H."/>
        </authorList>
    </citation>
    <scope>NUCLEOTIDE SEQUENCE</scope>
    <source>
        <strain evidence="3">CHS0354</strain>
    </source>
</reference>
<dbReference type="NCBIfam" id="TIGR01571">
    <property type="entry name" value="A_thal_Cys_rich"/>
    <property type="match status" value="1"/>
</dbReference>
<comment type="similarity">
    <text evidence="1">Belongs to the cornifelin family.</text>
</comment>
<dbReference type="Pfam" id="PF04749">
    <property type="entry name" value="PLAC8"/>
    <property type="match status" value="1"/>
</dbReference>
<gene>
    <name evidence="3" type="ORF">CHS0354_000304</name>
</gene>
<organism evidence="3 4">
    <name type="scientific">Potamilus streckersoni</name>
    <dbReference type="NCBI Taxonomy" id="2493646"/>
    <lineage>
        <taxon>Eukaryota</taxon>
        <taxon>Metazoa</taxon>
        <taxon>Spiralia</taxon>
        <taxon>Lophotrochozoa</taxon>
        <taxon>Mollusca</taxon>
        <taxon>Bivalvia</taxon>
        <taxon>Autobranchia</taxon>
        <taxon>Heteroconchia</taxon>
        <taxon>Palaeoheterodonta</taxon>
        <taxon>Unionida</taxon>
        <taxon>Unionoidea</taxon>
        <taxon>Unionidae</taxon>
        <taxon>Ambleminae</taxon>
        <taxon>Lampsilini</taxon>
        <taxon>Potamilus</taxon>
    </lineage>
</organism>
<name>A0AAE0VL65_9BIVA</name>
<sequence>MGEWASGLFSCFSDFGTCILTYFVPCFTAGKNAETVGESCFLYGCLSILGPIGIWSRAKIRGKIRSKKGIDGGFGSDCILHWFCGLCALCQEAREMKGTGVSVQPMARE</sequence>
<evidence type="ECO:0000256" key="2">
    <source>
        <dbReference type="SAM" id="Phobius"/>
    </source>
</evidence>
<reference evidence="3" key="3">
    <citation type="submission" date="2023-05" db="EMBL/GenBank/DDBJ databases">
        <authorList>
            <person name="Smith C.H."/>
        </authorList>
    </citation>
    <scope>NUCLEOTIDE SEQUENCE</scope>
    <source>
        <strain evidence="3">CHS0354</strain>
        <tissue evidence="3">Mantle</tissue>
    </source>
</reference>
<dbReference type="PANTHER" id="PTHR15907">
    <property type="entry name" value="DUF614 FAMILY PROTEIN-RELATED"/>
    <property type="match status" value="1"/>
</dbReference>
<evidence type="ECO:0000313" key="4">
    <source>
        <dbReference type="Proteomes" id="UP001195483"/>
    </source>
</evidence>
<keyword evidence="2" id="KW-1133">Transmembrane helix</keyword>
<comment type="caution">
    <text evidence="3">The sequence shown here is derived from an EMBL/GenBank/DDBJ whole genome shotgun (WGS) entry which is preliminary data.</text>
</comment>
<protein>
    <submittedName>
        <fullName evidence="3">Uncharacterized protein</fullName>
    </submittedName>
</protein>
<keyword evidence="4" id="KW-1185">Reference proteome</keyword>
<reference evidence="3" key="2">
    <citation type="journal article" date="2021" name="Genome Biol. Evol.">
        <title>Developing a high-quality reference genome for a parasitic bivalve with doubly uniparental inheritance (Bivalvia: Unionida).</title>
        <authorList>
            <person name="Smith C.H."/>
        </authorList>
    </citation>
    <scope>NUCLEOTIDE SEQUENCE</scope>
    <source>
        <strain evidence="3">CHS0354</strain>
        <tissue evidence="3">Mantle</tissue>
    </source>
</reference>
<dbReference type="InterPro" id="IPR006461">
    <property type="entry name" value="PLAC_motif_containing"/>
</dbReference>
<proteinExistence type="inferred from homology"/>
<dbReference type="Proteomes" id="UP001195483">
    <property type="component" value="Unassembled WGS sequence"/>
</dbReference>
<feature type="transmembrane region" description="Helical" evidence="2">
    <location>
        <begin position="41"/>
        <end position="58"/>
    </location>
</feature>